<dbReference type="EMBL" id="ML738647">
    <property type="protein sequence ID" value="KAE8161083.1"/>
    <property type="molecule type" value="Genomic_DNA"/>
</dbReference>
<sequence>MFESYRKERAAAAAAVVVVGLPSLSCLNPPVTAKLSVGIGYPVVVIWRRHHDYYYLLELRNDKTTYDKSFKIEVIQSQHV</sequence>
<organism evidence="1 2">
    <name type="scientific">Aspergillus tamarii</name>
    <dbReference type="NCBI Taxonomy" id="41984"/>
    <lineage>
        <taxon>Eukaryota</taxon>
        <taxon>Fungi</taxon>
        <taxon>Dikarya</taxon>
        <taxon>Ascomycota</taxon>
        <taxon>Pezizomycotina</taxon>
        <taxon>Eurotiomycetes</taxon>
        <taxon>Eurotiomycetidae</taxon>
        <taxon>Eurotiales</taxon>
        <taxon>Aspergillaceae</taxon>
        <taxon>Aspergillus</taxon>
        <taxon>Aspergillus subgen. Circumdati</taxon>
    </lineage>
</organism>
<accession>A0A5N6URL4</accession>
<dbReference type="Proteomes" id="UP000326950">
    <property type="component" value="Unassembled WGS sequence"/>
</dbReference>
<dbReference type="AlphaFoldDB" id="A0A5N6URL4"/>
<keyword evidence="2" id="KW-1185">Reference proteome</keyword>
<reference evidence="1 2" key="1">
    <citation type="submission" date="2019-04" db="EMBL/GenBank/DDBJ databases">
        <title>Friends and foes A comparative genomics study of 23 Aspergillus species from section Flavi.</title>
        <authorList>
            <consortium name="DOE Joint Genome Institute"/>
            <person name="Kjaerbolling I."/>
            <person name="Vesth T."/>
            <person name="Frisvad J.C."/>
            <person name="Nybo J.L."/>
            <person name="Theobald S."/>
            <person name="Kildgaard S."/>
            <person name="Isbrandt T."/>
            <person name="Kuo A."/>
            <person name="Sato A."/>
            <person name="Lyhne E.K."/>
            <person name="Kogle M.E."/>
            <person name="Wiebenga A."/>
            <person name="Kun R.S."/>
            <person name="Lubbers R.J."/>
            <person name="Makela M.R."/>
            <person name="Barry K."/>
            <person name="Chovatia M."/>
            <person name="Clum A."/>
            <person name="Daum C."/>
            <person name="Haridas S."/>
            <person name="He G."/>
            <person name="LaButti K."/>
            <person name="Lipzen A."/>
            <person name="Mondo S."/>
            <person name="Riley R."/>
            <person name="Salamov A."/>
            <person name="Simmons B.A."/>
            <person name="Magnuson J.K."/>
            <person name="Henrissat B."/>
            <person name="Mortensen U.H."/>
            <person name="Larsen T.O."/>
            <person name="Devries R.P."/>
            <person name="Grigoriev I.V."/>
            <person name="Machida M."/>
            <person name="Baker S.E."/>
            <person name="Andersen M.R."/>
        </authorList>
    </citation>
    <scope>NUCLEOTIDE SEQUENCE [LARGE SCALE GENOMIC DNA]</scope>
    <source>
        <strain evidence="1 2">CBS 117626</strain>
    </source>
</reference>
<name>A0A5N6URL4_ASPTM</name>
<protein>
    <submittedName>
        <fullName evidence="1">Uncharacterized protein</fullName>
    </submittedName>
</protein>
<evidence type="ECO:0000313" key="1">
    <source>
        <dbReference type="EMBL" id="KAE8161083.1"/>
    </source>
</evidence>
<proteinExistence type="predicted"/>
<gene>
    <name evidence="1" type="ORF">BDV40DRAFT_197136</name>
</gene>
<evidence type="ECO:0000313" key="2">
    <source>
        <dbReference type="Proteomes" id="UP000326950"/>
    </source>
</evidence>